<protein>
    <submittedName>
        <fullName evidence="3">Uncharacterized protein</fullName>
    </submittedName>
</protein>
<dbReference type="EMBL" id="WHVB01000005">
    <property type="protein sequence ID" value="KAF8482678.1"/>
    <property type="molecule type" value="Genomic_DNA"/>
</dbReference>
<proteinExistence type="predicted"/>
<feature type="compositionally biased region" description="Basic and acidic residues" evidence="1">
    <location>
        <begin position="470"/>
        <end position="482"/>
    </location>
</feature>
<keyword evidence="2" id="KW-0812">Transmembrane</keyword>
<gene>
    <name evidence="3" type="ORF">DFH94DRAFT_728905</name>
</gene>
<feature type="region of interest" description="Disordered" evidence="1">
    <location>
        <begin position="356"/>
        <end position="516"/>
    </location>
</feature>
<feature type="region of interest" description="Disordered" evidence="1">
    <location>
        <begin position="696"/>
        <end position="793"/>
    </location>
</feature>
<dbReference type="AlphaFoldDB" id="A0A9P5TB25"/>
<feature type="region of interest" description="Disordered" evidence="1">
    <location>
        <begin position="602"/>
        <end position="665"/>
    </location>
</feature>
<dbReference type="Proteomes" id="UP000759537">
    <property type="component" value="Unassembled WGS sequence"/>
</dbReference>
<dbReference type="Gene3D" id="2.60.120.260">
    <property type="entry name" value="Galactose-binding domain-like"/>
    <property type="match status" value="2"/>
</dbReference>
<keyword evidence="2" id="KW-1133">Transmembrane helix</keyword>
<accession>A0A9P5TB25</accession>
<evidence type="ECO:0000256" key="1">
    <source>
        <dbReference type="SAM" id="MobiDB-lite"/>
    </source>
</evidence>
<sequence>MADSFSLLINDSSPILTYFPFADTLSIPNFFEGWNPCFSTACPTFPGQQVNGSSFHVTSMDGAAFSIQWWGNGIQLSGIATGPVTYDLQLDDHRNSSISPSTSGSILLAEYDDLQPGNHTLSLIVHNPTNSTSALIAIDNALITVNSTSPNTAFSNTVIDDTSLPFTGQWSFLNGSSLSALDDTYHTTTNAGDFLNFNFSGTAVTVFGFRDKTSRRFSVKLDNASVILNGASSVDVATTLFFRTGLNNSLHTLTITNEDNSLLAVGSINVTTASTHLLIPSSGLSSRLSRGTIAAIVVASALGALVFLITAFFLWRRRRQFGRILHRRRLFVAPNGNDHSKVLDIVRGPEEVDDLEDMYEDKPPGNKSRQPTSNGSGSLSFTLDLPIQSRPSLPPSQRDYSGNSAQELPRSPTVSLGRPGTHHRGSSHGVPLHEISAGDGVDNDETRRPPSSIALGQATNEGIFTSGLPRDQEMVEHTEGRTFRLTPVASVSPLPRPGVASSAPAQGGSDQSQPSFSFLDISASSQASSASVRHPAVAASPSSSSFGSTRQRSTEPLVPTQRISLPFAMGFHRDPPESARPPSMGIEFPRFSLNIRPLPQIPRSAAEPGIQSSVPTPPRRATRSHAESIPSLRLRTEFDHPPNIPRSVSTTTAPPISAVSGGNRAPHIVVHPSSFLRAHPRTSSVISPTESVPVTVSDIHFRHSSDDERGEPESRRTSAGVSEHPPPHPPLPQRSYTSPFIMHKLFGTPAVPPTAPIGGQFSLQSPGAGPSTLRDPDVLSGSPPVTRQRKRTS</sequence>
<reference evidence="3" key="2">
    <citation type="journal article" date="2020" name="Nat. Commun.">
        <title>Large-scale genome sequencing of mycorrhizal fungi provides insights into the early evolution of symbiotic traits.</title>
        <authorList>
            <person name="Miyauchi S."/>
            <person name="Kiss E."/>
            <person name="Kuo A."/>
            <person name="Drula E."/>
            <person name="Kohler A."/>
            <person name="Sanchez-Garcia M."/>
            <person name="Morin E."/>
            <person name="Andreopoulos B."/>
            <person name="Barry K.W."/>
            <person name="Bonito G."/>
            <person name="Buee M."/>
            <person name="Carver A."/>
            <person name="Chen C."/>
            <person name="Cichocki N."/>
            <person name="Clum A."/>
            <person name="Culley D."/>
            <person name="Crous P.W."/>
            <person name="Fauchery L."/>
            <person name="Girlanda M."/>
            <person name="Hayes R.D."/>
            <person name="Keri Z."/>
            <person name="LaButti K."/>
            <person name="Lipzen A."/>
            <person name="Lombard V."/>
            <person name="Magnuson J."/>
            <person name="Maillard F."/>
            <person name="Murat C."/>
            <person name="Nolan M."/>
            <person name="Ohm R.A."/>
            <person name="Pangilinan J."/>
            <person name="Pereira M.F."/>
            <person name="Perotto S."/>
            <person name="Peter M."/>
            <person name="Pfister S."/>
            <person name="Riley R."/>
            <person name="Sitrit Y."/>
            <person name="Stielow J.B."/>
            <person name="Szollosi G."/>
            <person name="Zifcakova L."/>
            <person name="Stursova M."/>
            <person name="Spatafora J.W."/>
            <person name="Tedersoo L."/>
            <person name="Vaario L.M."/>
            <person name="Yamada A."/>
            <person name="Yan M."/>
            <person name="Wang P."/>
            <person name="Xu J."/>
            <person name="Bruns T."/>
            <person name="Baldrian P."/>
            <person name="Vilgalys R."/>
            <person name="Dunand C."/>
            <person name="Henrissat B."/>
            <person name="Grigoriev I.V."/>
            <person name="Hibbett D."/>
            <person name="Nagy L.G."/>
            <person name="Martin F.M."/>
        </authorList>
    </citation>
    <scope>NUCLEOTIDE SEQUENCE</scope>
    <source>
        <strain evidence="3">Prilba</strain>
    </source>
</reference>
<feature type="compositionally biased region" description="Low complexity" evidence="1">
    <location>
        <begin position="532"/>
        <end position="545"/>
    </location>
</feature>
<reference evidence="3" key="1">
    <citation type="submission" date="2019-10" db="EMBL/GenBank/DDBJ databases">
        <authorList>
            <consortium name="DOE Joint Genome Institute"/>
            <person name="Kuo A."/>
            <person name="Miyauchi S."/>
            <person name="Kiss E."/>
            <person name="Drula E."/>
            <person name="Kohler A."/>
            <person name="Sanchez-Garcia M."/>
            <person name="Andreopoulos B."/>
            <person name="Barry K.W."/>
            <person name="Bonito G."/>
            <person name="Buee M."/>
            <person name="Carver A."/>
            <person name="Chen C."/>
            <person name="Cichocki N."/>
            <person name="Clum A."/>
            <person name="Culley D."/>
            <person name="Crous P.W."/>
            <person name="Fauchery L."/>
            <person name="Girlanda M."/>
            <person name="Hayes R."/>
            <person name="Keri Z."/>
            <person name="LaButti K."/>
            <person name="Lipzen A."/>
            <person name="Lombard V."/>
            <person name="Magnuson J."/>
            <person name="Maillard F."/>
            <person name="Morin E."/>
            <person name="Murat C."/>
            <person name="Nolan M."/>
            <person name="Ohm R."/>
            <person name="Pangilinan J."/>
            <person name="Pereira M."/>
            <person name="Perotto S."/>
            <person name="Peter M."/>
            <person name="Riley R."/>
            <person name="Sitrit Y."/>
            <person name="Stielow B."/>
            <person name="Szollosi G."/>
            <person name="Zifcakova L."/>
            <person name="Stursova M."/>
            <person name="Spatafora J.W."/>
            <person name="Tedersoo L."/>
            <person name="Vaario L.-M."/>
            <person name="Yamada A."/>
            <person name="Yan M."/>
            <person name="Wang P."/>
            <person name="Xu J."/>
            <person name="Bruns T."/>
            <person name="Baldrian P."/>
            <person name="Vilgalys R."/>
            <person name="Henrissat B."/>
            <person name="Grigoriev I.V."/>
            <person name="Hibbett D."/>
            <person name="Nagy L.G."/>
            <person name="Martin F.M."/>
        </authorList>
    </citation>
    <scope>NUCLEOTIDE SEQUENCE</scope>
    <source>
        <strain evidence="3">Prilba</strain>
    </source>
</reference>
<name>A0A9P5TB25_9AGAM</name>
<feature type="region of interest" description="Disordered" evidence="1">
    <location>
        <begin position="532"/>
        <end position="561"/>
    </location>
</feature>
<evidence type="ECO:0000256" key="2">
    <source>
        <dbReference type="SAM" id="Phobius"/>
    </source>
</evidence>
<keyword evidence="4" id="KW-1185">Reference proteome</keyword>
<keyword evidence="2" id="KW-0472">Membrane</keyword>
<feature type="compositionally biased region" description="Basic and acidic residues" evidence="1">
    <location>
        <begin position="699"/>
        <end position="716"/>
    </location>
</feature>
<feature type="compositionally biased region" description="Polar residues" evidence="1">
    <location>
        <begin position="367"/>
        <end position="381"/>
    </location>
</feature>
<comment type="caution">
    <text evidence="3">The sequence shown here is derived from an EMBL/GenBank/DDBJ whole genome shotgun (WGS) entry which is preliminary data.</text>
</comment>
<organism evidence="3 4">
    <name type="scientific">Russula ochroleuca</name>
    <dbReference type="NCBI Taxonomy" id="152965"/>
    <lineage>
        <taxon>Eukaryota</taxon>
        <taxon>Fungi</taxon>
        <taxon>Dikarya</taxon>
        <taxon>Basidiomycota</taxon>
        <taxon>Agaricomycotina</taxon>
        <taxon>Agaricomycetes</taxon>
        <taxon>Russulales</taxon>
        <taxon>Russulaceae</taxon>
        <taxon>Russula</taxon>
    </lineage>
</organism>
<dbReference type="OrthoDB" id="2576334at2759"/>
<evidence type="ECO:0000313" key="3">
    <source>
        <dbReference type="EMBL" id="KAF8482678.1"/>
    </source>
</evidence>
<feature type="transmembrane region" description="Helical" evidence="2">
    <location>
        <begin position="293"/>
        <end position="315"/>
    </location>
</feature>
<evidence type="ECO:0000313" key="4">
    <source>
        <dbReference type="Proteomes" id="UP000759537"/>
    </source>
</evidence>